<dbReference type="InterPro" id="IPR013655">
    <property type="entry name" value="PAS_fold_3"/>
</dbReference>
<name>A0A2A4T021_9DELT</name>
<keyword evidence="7" id="KW-0067">ATP-binding</keyword>
<dbReference type="InterPro" id="IPR003661">
    <property type="entry name" value="HisK_dim/P_dom"/>
</dbReference>
<dbReference type="InterPro" id="IPR000700">
    <property type="entry name" value="PAS-assoc_C"/>
</dbReference>
<dbReference type="SUPFAM" id="SSF47384">
    <property type="entry name" value="Homodimeric domain of signal transducing histidine kinase"/>
    <property type="match status" value="1"/>
</dbReference>
<dbReference type="SUPFAM" id="SSF52172">
    <property type="entry name" value="CheY-like"/>
    <property type="match status" value="1"/>
</dbReference>
<evidence type="ECO:0000256" key="9">
    <source>
        <dbReference type="PROSITE-ProRule" id="PRU00169"/>
    </source>
</evidence>
<feature type="domain" description="PAC" evidence="13">
    <location>
        <begin position="259"/>
        <end position="311"/>
    </location>
</feature>
<dbReference type="SUPFAM" id="SSF55785">
    <property type="entry name" value="PYP-like sensor domain (PAS domain)"/>
    <property type="match status" value="1"/>
</dbReference>
<dbReference type="Pfam" id="PF02518">
    <property type="entry name" value="HATPase_c"/>
    <property type="match status" value="1"/>
</dbReference>
<dbReference type="AlphaFoldDB" id="A0A2A4T021"/>
<dbReference type="GO" id="GO:0005524">
    <property type="term" value="F:ATP binding"/>
    <property type="evidence" value="ECO:0007669"/>
    <property type="project" value="UniProtKB-KW"/>
</dbReference>
<dbReference type="PROSITE" id="PS50109">
    <property type="entry name" value="HIS_KIN"/>
    <property type="match status" value="1"/>
</dbReference>
<dbReference type="Gene3D" id="1.10.287.130">
    <property type="match status" value="1"/>
</dbReference>
<dbReference type="Pfam" id="PF00072">
    <property type="entry name" value="Response_reg"/>
    <property type="match status" value="1"/>
</dbReference>
<dbReference type="EC" id="2.7.13.3" evidence="2"/>
<dbReference type="InterPro" id="IPR000014">
    <property type="entry name" value="PAS"/>
</dbReference>
<gene>
    <name evidence="14" type="ORF">COB67_09670</name>
</gene>
<feature type="modified residue" description="4-aspartylphosphate" evidence="9">
    <location>
        <position position="98"/>
    </location>
</feature>
<dbReference type="EMBL" id="NVSR01000082">
    <property type="protein sequence ID" value="PCI26923.1"/>
    <property type="molecule type" value="Genomic_DNA"/>
</dbReference>
<sequence>MDNKDFMNVSNSNRILIVDDNKEIHDDFIKILSPGLVEKKQFQSLKYSILDEEPSQYPQRLELDLHFQLDHAYRGEDALEMVRSAYHCNQPYALLFMDIRMPPGWDGVETIYRIWQEYEDIEVVICTAYSDYDLEGIISKLGKTDHLMFISKPFNTTTLTQMALALTQKWNLAKNTQKHLQKIEENEALFQNLAKVSPVGIFRTNAQGDYIYVNEYWCKIAGISQNEALGQGWVNSLYPEDKEHVFSEWMKAVQNNIPFKLEHRFQSSKDIPIWVLEQAVAERNASGEITGYVGSVTNIAEIKQVEHFLEKANLDLENRVHERTAELLKSNQQLKNSLLLQEKLNKELQETQSQLIQSAKLASIGELAAGIAHELNQPLFYIRAGAQVETDEGFRNFDSESGYDTFKEIIKATGRMMRTINHLRNFSRHSDKMLVEEIHICAVLEKSFILLNQQFKNKNIEVVQMFPDKIPVIRGDFQRLEQVFINLLANARDALTHQKEARLTIQITIEEQEICIAFSDNGLGIPQEIIQKIFDPFFTTKEVGKGTGLGLSISYGIIREHKGRIEVSSIEGEGCTFKVLLPFIEDG</sequence>
<protein>
    <recommendedName>
        <fullName evidence="2">histidine kinase</fullName>
        <ecNumber evidence="2">2.7.13.3</ecNumber>
    </recommendedName>
</protein>
<evidence type="ECO:0000259" key="10">
    <source>
        <dbReference type="PROSITE" id="PS50109"/>
    </source>
</evidence>
<evidence type="ECO:0000313" key="14">
    <source>
        <dbReference type="EMBL" id="PCI26923.1"/>
    </source>
</evidence>
<evidence type="ECO:0000259" key="13">
    <source>
        <dbReference type="PROSITE" id="PS50113"/>
    </source>
</evidence>
<dbReference type="CDD" id="cd00082">
    <property type="entry name" value="HisKA"/>
    <property type="match status" value="1"/>
</dbReference>
<evidence type="ECO:0000259" key="12">
    <source>
        <dbReference type="PROSITE" id="PS50112"/>
    </source>
</evidence>
<dbReference type="PRINTS" id="PR00344">
    <property type="entry name" value="BCTRLSENSOR"/>
</dbReference>
<evidence type="ECO:0000313" key="15">
    <source>
        <dbReference type="Proteomes" id="UP000218113"/>
    </source>
</evidence>
<feature type="domain" description="Histidine kinase" evidence="10">
    <location>
        <begin position="370"/>
        <end position="585"/>
    </location>
</feature>
<dbReference type="SUPFAM" id="SSF55874">
    <property type="entry name" value="ATPase domain of HSP90 chaperone/DNA topoisomerase II/histidine kinase"/>
    <property type="match status" value="1"/>
</dbReference>
<feature type="domain" description="Response regulatory" evidence="11">
    <location>
        <begin position="14"/>
        <end position="167"/>
    </location>
</feature>
<dbReference type="SMART" id="SM00387">
    <property type="entry name" value="HATPase_c"/>
    <property type="match status" value="1"/>
</dbReference>
<dbReference type="InterPro" id="IPR036097">
    <property type="entry name" value="HisK_dim/P_sf"/>
</dbReference>
<reference evidence="15" key="1">
    <citation type="submission" date="2017-08" db="EMBL/GenBank/DDBJ databases">
        <title>A dynamic microbial community with high functional redundancy inhabits the cold, oxic subseafloor aquifer.</title>
        <authorList>
            <person name="Tully B.J."/>
            <person name="Wheat C.G."/>
            <person name="Glazer B.T."/>
            <person name="Huber J.A."/>
        </authorList>
    </citation>
    <scope>NUCLEOTIDE SEQUENCE [LARGE SCALE GENOMIC DNA]</scope>
</reference>
<dbReference type="CDD" id="cd00130">
    <property type="entry name" value="PAS"/>
    <property type="match status" value="1"/>
</dbReference>
<dbReference type="SMART" id="SM00388">
    <property type="entry name" value="HisKA"/>
    <property type="match status" value="1"/>
</dbReference>
<evidence type="ECO:0000256" key="7">
    <source>
        <dbReference type="ARBA" id="ARBA00022840"/>
    </source>
</evidence>
<keyword evidence="4" id="KW-0808">Transferase</keyword>
<evidence type="ECO:0000256" key="2">
    <source>
        <dbReference type="ARBA" id="ARBA00012438"/>
    </source>
</evidence>
<evidence type="ECO:0000256" key="4">
    <source>
        <dbReference type="ARBA" id="ARBA00022679"/>
    </source>
</evidence>
<dbReference type="PANTHER" id="PTHR43065:SF46">
    <property type="entry name" value="C4-DICARBOXYLATE TRANSPORT SENSOR PROTEIN DCTB"/>
    <property type="match status" value="1"/>
</dbReference>
<evidence type="ECO:0000256" key="8">
    <source>
        <dbReference type="ARBA" id="ARBA00023012"/>
    </source>
</evidence>
<accession>A0A2A4T021</accession>
<dbReference type="InterPro" id="IPR003594">
    <property type="entry name" value="HATPase_dom"/>
</dbReference>
<keyword evidence="3 9" id="KW-0597">Phosphoprotein</keyword>
<evidence type="ECO:0000259" key="11">
    <source>
        <dbReference type="PROSITE" id="PS50110"/>
    </source>
</evidence>
<dbReference type="NCBIfam" id="TIGR00229">
    <property type="entry name" value="sensory_box"/>
    <property type="match status" value="1"/>
</dbReference>
<dbReference type="Gene3D" id="3.40.50.2300">
    <property type="match status" value="1"/>
</dbReference>
<dbReference type="PROSITE" id="PS50112">
    <property type="entry name" value="PAS"/>
    <property type="match status" value="1"/>
</dbReference>
<keyword evidence="6" id="KW-0418">Kinase</keyword>
<dbReference type="Proteomes" id="UP000218113">
    <property type="component" value="Unassembled WGS sequence"/>
</dbReference>
<dbReference type="Pfam" id="PF00512">
    <property type="entry name" value="HisKA"/>
    <property type="match status" value="1"/>
</dbReference>
<keyword evidence="8" id="KW-0902">Two-component regulatory system</keyword>
<feature type="domain" description="PAS" evidence="12">
    <location>
        <begin position="186"/>
        <end position="256"/>
    </location>
</feature>
<proteinExistence type="predicted"/>
<keyword evidence="5" id="KW-0547">Nucleotide-binding</keyword>
<evidence type="ECO:0000256" key="6">
    <source>
        <dbReference type="ARBA" id="ARBA00022777"/>
    </source>
</evidence>
<dbReference type="InterPro" id="IPR001789">
    <property type="entry name" value="Sig_transdc_resp-reg_receiver"/>
</dbReference>
<dbReference type="InterPro" id="IPR004358">
    <property type="entry name" value="Sig_transdc_His_kin-like_C"/>
</dbReference>
<dbReference type="PANTHER" id="PTHR43065">
    <property type="entry name" value="SENSOR HISTIDINE KINASE"/>
    <property type="match status" value="1"/>
</dbReference>
<dbReference type="GO" id="GO:0000155">
    <property type="term" value="F:phosphorelay sensor kinase activity"/>
    <property type="evidence" value="ECO:0007669"/>
    <property type="project" value="InterPro"/>
</dbReference>
<dbReference type="Gene3D" id="3.30.565.10">
    <property type="entry name" value="Histidine kinase-like ATPase, C-terminal domain"/>
    <property type="match status" value="1"/>
</dbReference>
<dbReference type="PROSITE" id="PS50113">
    <property type="entry name" value="PAC"/>
    <property type="match status" value="1"/>
</dbReference>
<evidence type="ECO:0000256" key="1">
    <source>
        <dbReference type="ARBA" id="ARBA00000085"/>
    </source>
</evidence>
<dbReference type="Gene3D" id="3.30.450.20">
    <property type="entry name" value="PAS domain"/>
    <property type="match status" value="1"/>
</dbReference>
<dbReference type="PROSITE" id="PS50110">
    <property type="entry name" value="RESPONSE_REGULATORY"/>
    <property type="match status" value="1"/>
</dbReference>
<dbReference type="SMART" id="SM00091">
    <property type="entry name" value="PAS"/>
    <property type="match status" value="1"/>
</dbReference>
<dbReference type="InterPro" id="IPR005467">
    <property type="entry name" value="His_kinase_dom"/>
</dbReference>
<dbReference type="InterPro" id="IPR036890">
    <property type="entry name" value="HATPase_C_sf"/>
</dbReference>
<organism evidence="14 15">
    <name type="scientific">SAR324 cluster bacterium</name>
    <dbReference type="NCBI Taxonomy" id="2024889"/>
    <lineage>
        <taxon>Bacteria</taxon>
        <taxon>Deltaproteobacteria</taxon>
        <taxon>SAR324 cluster</taxon>
    </lineage>
</organism>
<dbReference type="Pfam" id="PF08447">
    <property type="entry name" value="PAS_3"/>
    <property type="match status" value="1"/>
</dbReference>
<evidence type="ECO:0000256" key="3">
    <source>
        <dbReference type="ARBA" id="ARBA00022553"/>
    </source>
</evidence>
<comment type="caution">
    <text evidence="14">The sequence shown here is derived from an EMBL/GenBank/DDBJ whole genome shotgun (WGS) entry which is preliminary data.</text>
</comment>
<comment type="catalytic activity">
    <reaction evidence="1">
        <text>ATP + protein L-histidine = ADP + protein N-phospho-L-histidine.</text>
        <dbReference type="EC" id="2.7.13.3"/>
    </reaction>
</comment>
<dbReference type="InterPro" id="IPR011006">
    <property type="entry name" value="CheY-like_superfamily"/>
</dbReference>
<dbReference type="InterPro" id="IPR035965">
    <property type="entry name" value="PAS-like_dom_sf"/>
</dbReference>
<evidence type="ECO:0000256" key="5">
    <source>
        <dbReference type="ARBA" id="ARBA00022741"/>
    </source>
</evidence>